<evidence type="ECO:0000313" key="2">
    <source>
        <dbReference type="Proteomes" id="UP000217790"/>
    </source>
</evidence>
<dbReference type="OMA" id="YESHFIA"/>
<dbReference type="AlphaFoldDB" id="A0A2H3CWH2"/>
<name>A0A2H3CWH2_ARMGA</name>
<gene>
    <name evidence="1" type="ORF">ARMGADRAFT_1048865</name>
</gene>
<dbReference type="OrthoDB" id="5598396at2759"/>
<sequence length="192" mass="21548">MSYFVIFMSAHIKPDSISTYLSRICNHLENFFPNICEVRNSPIVSCTLKGCKRLKGSEVKCKSPLSHDDIRHAISTLGLSSDYDDCLFLALLITGYAFFLPAHKANTAFEENKVIIPTNDDPTFNPLPITGSGSVPMCIWFMKRLWKLFPDKKIAGQSMHAGSATDLAEQGVLLYLIQAHRHWSSSAFKIYI</sequence>
<organism evidence="1 2">
    <name type="scientific">Armillaria gallica</name>
    <name type="common">Bulbous honey fungus</name>
    <name type="synonym">Armillaria bulbosa</name>
    <dbReference type="NCBI Taxonomy" id="47427"/>
    <lineage>
        <taxon>Eukaryota</taxon>
        <taxon>Fungi</taxon>
        <taxon>Dikarya</taxon>
        <taxon>Basidiomycota</taxon>
        <taxon>Agaricomycotina</taxon>
        <taxon>Agaricomycetes</taxon>
        <taxon>Agaricomycetidae</taxon>
        <taxon>Agaricales</taxon>
        <taxon>Marasmiineae</taxon>
        <taxon>Physalacriaceae</taxon>
        <taxon>Armillaria</taxon>
    </lineage>
</organism>
<protein>
    <submittedName>
        <fullName evidence="1">Uncharacterized protein</fullName>
    </submittedName>
</protein>
<keyword evidence="2" id="KW-1185">Reference proteome</keyword>
<proteinExistence type="predicted"/>
<dbReference type="EMBL" id="KZ293734">
    <property type="protein sequence ID" value="PBK81117.1"/>
    <property type="molecule type" value="Genomic_DNA"/>
</dbReference>
<accession>A0A2H3CWH2</accession>
<dbReference type="InParanoid" id="A0A2H3CWH2"/>
<reference evidence="2" key="1">
    <citation type="journal article" date="2017" name="Nat. Ecol. Evol.">
        <title>Genome expansion and lineage-specific genetic innovations in the forest pathogenic fungi Armillaria.</title>
        <authorList>
            <person name="Sipos G."/>
            <person name="Prasanna A.N."/>
            <person name="Walter M.C."/>
            <person name="O'Connor E."/>
            <person name="Balint B."/>
            <person name="Krizsan K."/>
            <person name="Kiss B."/>
            <person name="Hess J."/>
            <person name="Varga T."/>
            <person name="Slot J."/>
            <person name="Riley R."/>
            <person name="Boka B."/>
            <person name="Rigling D."/>
            <person name="Barry K."/>
            <person name="Lee J."/>
            <person name="Mihaltcheva S."/>
            <person name="LaButti K."/>
            <person name="Lipzen A."/>
            <person name="Waldron R."/>
            <person name="Moloney N.M."/>
            <person name="Sperisen C."/>
            <person name="Kredics L."/>
            <person name="Vagvoelgyi C."/>
            <person name="Patrignani A."/>
            <person name="Fitzpatrick D."/>
            <person name="Nagy I."/>
            <person name="Doyle S."/>
            <person name="Anderson J.B."/>
            <person name="Grigoriev I.V."/>
            <person name="Gueldener U."/>
            <person name="Muensterkoetter M."/>
            <person name="Nagy L.G."/>
        </authorList>
    </citation>
    <scope>NUCLEOTIDE SEQUENCE [LARGE SCALE GENOMIC DNA]</scope>
    <source>
        <strain evidence="2">Ar21-2</strain>
    </source>
</reference>
<dbReference type="STRING" id="47427.A0A2H3CWH2"/>
<dbReference type="Proteomes" id="UP000217790">
    <property type="component" value="Unassembled WGS sequence"/>
</dbReference>
<evidence type="ECO:0000313" key="1">
    <source>
        <dbReference type="EMBL" id="PBK81117.1"/>
    </source>
</evidence>